<dbReference type="EMBL" id="JAPTGG010000001">
    <property type="protein sequence ID" value="MCZ0863814.1"/>
    <property type="molecule type" value="Genomic_DNA"/>
</dbReference>
<organism evidence="8 9">
    <name type="scientific">Dasania phycosphaerae</name>
    <dbReference type="NCBI Taxonomy" id="2950436"/>
    <lineage>
        <taxon>Bacteria</taxon>
        <taxon>Pseudomonadati</taxon>
        <taxon>Pseudomonadota</taxon>
        <taxon>Gammaproteobacteria</taxon>
        <taxon>Cellvibrionales</taxon>
        <taxon>Spongiibacteraceae</taxon>
        <taxon>Dasania</taxon>
    </lineage>
</organism>
<dbReference type="Pfam" id="PF07196">
    <property type="entry name" value="Flagellin_IN"/>
    <property type="match status" value="1"/>
</dbReference>
<evidence type="ECO:0000256" key="5">
    <source>
        <dbReference type="RuleBase" id="RU362066"/>
    </source>
</evidence>
<sequence>MAITASGIGSGIDIHGLVAQLVDSERARPEQLLDDRASTLNSQISALGQLKSSISTFQKSLATLTDPAAFIIYSGSSSNESVATLSTDDSAQPGTFNINVTQIAKAHKSSSTLMANANAFEVGTGDLTIENANGDSFTLTFAGGGDNTLNAMRDAINDASDNFGVTATVINIDDGMGGSGSKLVITANETGTDNSLTFTSDPGLGMSTVTPAANAIVEIDGSSNVYNSQSNTITGAIDGISIEAKTLGTTTISVATDQDAIIESVEEFIEAYNTMRGVFNIQASYNNGSPGALYSDSTVRSLNSQITSIISDTVPSATSAFNSLSSLGITTNENGELSLNSSNLKKALDNDFDAVSVVLTATDGITARLDNTVDEYVKFQGLFDNKNESYNTRLGLIDDARARLDYRIGKLEARLTAQFIAMDGLLATLNTTGSFLTQQLANLPGVVKSSS</sequence>
<dbReference type="PANTHER" id="PTHR30288:SF0">
    <property type="entry name" value="FLAGELLAR HOOK-ASSOCIATED PROTEIN 2"/>
    <property type="match status" value="1"/>
</dbReference>
<dbReference type="GO" id="GO:0007155">
    <property type="term" value="P:cell adhesion"/>
    <property type="evidence" value="ECO:0007669"/>
    <property type="project" value="InterPro"/>
</dbReference>
<dbReference type="InterPro" id="IPR010809">
    <property type="entry name" value="FliD_C"/>
</dbReference>
<keyword evidence="9" id="KW-1185">Reference proteome</keyword>
<dbReference type="InterPro" id="IPR003481">
    <property type="entry name" value="FliD_N"/>
</dbReference>
<dbReference type="GO" id="GO:0009424">
    <property type="term" value="C:bacterial-type flagellum hook"/>
    <property type="evidence" value="ECO:0007669"/>
    <property type="project" value="UniProtKB-UniRule"/>
</dbReference>
<gene>
    <name evidence="8" type="primary">fliD</name>
    <name evidence="8" type="ORF">O0V09_01295</name>
</gene>
<feature type="domain" description="Flagellar hook-associated protein 2 C-terminal" evidence="7">
    <location>
        <begin position="212"/>
        <end position="430"/>
    </location>
</feature>
<dbReference type="InterPro" id="IPR040026">
    <property type="entry name" value="FliD"/>
</dbReference>
<comment type="subcellular location">
    <subcellularLocation>
        <location evidence="5">Secreted</location>
    </subcellularLocation>
    <subcellularLocation>
        <location evidence="5">Bacterial flagellum</location>
    </subcellularLocation>
</comment>
<dbReference type="GO" id="GO:0005576">
    <property type="term" value="C:extracellular region"/>
    <property type="evidence" value="ECO:0007669"/>
    <property type="project" value="UniProtKB-SubCell"/>
</dbReference>
<evidence type="ECO:0000259" key="7">
    <source>
        <dbReference type="Pfam" id="PF07195"/>
    </source>
</evidence>
<feature type="domain" description="Flagellar hook-associated protein 2 N-terminal" evidence="6">
    <location>
        <begin position="10"/>
        <end position="107"/>
    </location>
</feature>
<keyword evidence="4 5" id="KW-0975">Bacterial flagellum</keyword>
<name>A0A9J6RGN9_9GAMM</name>
<evidence type="ECO:0000313" key="8">
    <source>
        <dbReference type="EMBL" id="MCZ0863814.1"/>
    </source>
</evidence>
<evidence type="ECO:0000256" key="2">
    <source>
        <dbReference type="ARBA" id="ARBA00011255"/>
    </source>
</evidence>
<keyword evidence="8" id="KW-0969">Cilium</keyword>
<dbReference type="Proteomes" id="UP001069090">
    <property type="component" value="Unassembled WGS sequence"/>
</dbReference>
<evidence type="ECO:0000256" key="3">
    <source>
        <dbReference type="ARBA" id="ARBA00023054"/>
    </source>
</evidence>
<evidence type="ECO:0000256" key="4">
    <source>
        <dbReference type="ARBA" id="ARBA00023143"/>
    </source>
</evidence>
<dbReference type="AlphaFoldDB" id="A0A9J6RGN9"/>
<protein>
    <recommendedName>
        <fullName evidence="5">Flagellar hook-associated protein 2</fullName>
        <shortName evidence="5">HAP2</shortName>
    </recommendedName>
    <alternativeName>
        <fullName evidence="5">Flagellar cap protein</fullName>
    </alternativeName>
</protein>
<proteinExistence type="inferred from homology"/>
<keyword evidence="8" id="KW-0282">Flagellum</keyword>
<dbReference type="PANTHER" id="PTHR30288">
    <property type="entry name" value="FLAGELLAR CAP/ASSEMBLY PROTEIN FLID"/>
    <property type="match status" value="1"/>
</dbReference>
<dbReference type="Pfam" id="PF02465">
    <property type="entry name" value="FliD_N"/>
    <property type="match status" value="1"/>
</dbReference>
<dbReference type="GO" id="GO:0071973">
    <property type="term" value="P:bacterial-type flagellum-dependent cell motility"/>
    <property type="evidence" value="ECO:0007669"/>
    <property type="project" value="TreeGrafter"/>
</dbReference>
<keyword evidence="3" id="KW-0175">Coiled coil</keyword>
<dbReference type="GO" id="GO:0009421">
    <property type="term" value="C:bacterial-type flagellum filament cap"/>
    <property type="evidence" value="ECO:0007669"/>
    <property type="project" value="InterPro"/>
</dbReference>
<reference evidence="8 9" key="1">
    <citation type="submission" date="2022-12" db="EMBL/GenBank/DDBJ databases">
        <title>Dasania phycosphaerae sp. nov., isolated from particulate material of the south coast of Korea.</title>
        <authorList>
            <person name="Jiang Y."/>
        </authorList>
    </citation>
    <scope>NUCLEOTIDE SEQUENCE [LARGE SCALE GENOMIC DNA]</scope>
    <source>
        <strain evidence="8 9">GY-19</strain>
    </source>
</reference>
<keyword evidence="8" id="KW-0966">Cell projection</keyword>
<keyword evidence="5" id="KW-0964">Secreted</keyword>
<comment type="caution">
    <text evidence="8">The sequence shown here is derived from an EMBL/GenBank/DDBJ whole genome shotgun (WGS) entry which is preliminary data.</text>
</comment>
<comment type="function">
    <text evidence="5">Required for morphogenesis and for the elongation of the flagellar filament by facilitating polymerization of the flagellin monomers at the tip of growing filament. Forms a capping structure, which prevents flagellin subunits (transported through the central channel of the flagellum) from leaking out without polymerization at the distal end.</text>
</comment>
<dbReference type="RefSeq" id="WP_258329958.1">
    <property type="nucleotide sequence ID" value="NZ_JAPTGG010000001.1"/>
</dbReference>
<comment type="subunit">
    <text evidence="2 5">Homopentamer.</text>
</comment>
<dbReference type="InterPro" id="IPR010810">
    <property type="entry name" value="Flagellin_hook_IN_motif"/>
</dbReference>
<evidence type="ECO:0000259" key="6">
    <source>
        <dbReference type="Pfam" id="PF02465"/>
    </source>
</evidence>
<accession>A0A9J6RGN9</accession>
<comment type="similarity">
    <text evidence="1 5">Belongs to the FliD family.</text>
</comment>
<dbReference type="Pfam" id="PF07195">
    <property type="entry name" value="FliD_C"/>
    <property type="match status" value="1"/>
</dbReference>
<evidence type="ECO:0000256" key="1">
    <source>
        <dbReference type="ARBA" id="ARBA00009764"/>
    </source>
</evidence>
<evidence type="ECO:0000313" key="9">
    <source>
        <dbReference type="Proteomes" id="UP001069090"/>
    </source>
</evidence>